<name>V8R957_9PSED</name>
<accession>V8R957</accession>
<evidence type="ECO:0000256" key="1">
    <source>
        <dbReference type="SAM" id="MobiDB-lite"/>
    </source>
</evidence>
<gene>
    <name evidence="2" type="ORF">PMO01_15480</name>
</gene>
<organism evidence="2">
    <name type="scientific">Pseudomonas moraviensis R28-S</name>
    <dbReference type="NCBI Taxonomy" id="1395516"/>
    <lineage>
        <taxon>Bacteria</taxon>
        <taxon>Pseudomonadati</taxon>
        <taxon>Pseudomonadota</taxon>
        <taxon>Gammaproteobacteria</taxon>
        <taxon>Pseudomonadales</taxon>
        <taxon>Pseudomonadaceae</taxon>
        <taxon>Pseudomonas</taxon>
    </lineage>
</organism>
<evidence type="ECO:0000313" key="2">
    <source>
        <dbReference type="EMBL" id="ETF07824.1"/>
    </source>
</evidence>
<dbReference type="Proteomes" id="UP000024771">
    <property type="component" value="Chromosome"/>
</dbReference>
<proteinExistence type="predicted"/>
<reference evidence="2" key="1">
    <citation type="journal article" date="2014" name="Genome Announc.">
        <title>Draft Genome Sequence of Pseudomonas moraviensis R28-S.</title>
        <authorList>
            <person name="Hunter S.S."/>
            <person name="Yano H."/>
            <person name="Loftie-Eaton W."/>
            <person name="Hughes J."/>
            <person name="De Gelder L."/>
            <person name="Stragier P."/>
            <person name="De Vos P."/>
            <person name="Settles M.L."/>
            <person name="Top E.M."/>
        </authorList>
    </citation>
    <scope>NUCLEOTIDE SEQUENCE [LARGE SCALE GENOMIC DNA]</scope>
    <source>
        <strain evidence="2">R28-S</strain>
    </source>
</reference>
<dbReference type="AlphaFoldDB" id="V8R957"/>
<dbReference type="HOGENOM" id="CLU_3172203_0_0_6"/>
<feature type="compositionally biased region" description="Basic residues" evidence="1">
    <location>
        <begin position="25"/>
        <end position="47"/>
    </location>
</feature>
<comment type="caution">
    <text evidence="2">The sequence shown here is derived from an EMBL/GenBank/DDBJ whole genome shotgun (WGS) entry which is preliminary data.</text>
</comment>
<feature type="region of interest" description="Disordered" evidence="1">
    <location>
        <begin position="1"/>
        <end position="47"/>
    </location>
</feature>
<dbReference type="EMBL" id="AYMZ01000006">
    <property type="protein sequence ID" value="ETF07824.1"/>
    <property type="molecule type" value="Genomic_DNA"/>
</dbReference>
<sequence>MHGQRRFVGPARRPCDRLEPQARRLPTRRRRHHRRRRQGNSRGLPHR</sequence>
<protein>
    <submittedName>
        <fullName evidence="2">Uncharacterized protein</fullName>
    </submittedName>
</protein>
<feature type="compositionally biased region" description="Basic and acidic residues" evidence="1">
    <location>
        <begin position="13"/>
        <end position="22"/>
    </location>
</feature>